<sequence>MSVSLDVRNDRQVVGHAALRTPLDARGLELIVVSGTGVVEQTVDSTTNAEIAVDVRLGQAVGVLRSSAAYVGLASISNGDSAWVFCTDRAVVSVRNGELYLGLWLAVMGEPSFLHRFLFEVVVEVVPA</sequence>
<reference evidence="1 2" key="1">
    <citation type="submission" date="2018-10" db="EMBL/GenBank/DDBJ databases">
        <title>Tessaracoccus antarcticuss sp. nov., isolated from sediment.</title>
        <authorList>
            <person name="Zhou L.Y."/>
            <person name="Du Z.J."/>
        </authorList>
    </citation>
    <scope>NUCLEOTIDE SEQUENCE [LARGE SCALE GENOMIC DNA]</scope>
    <source>
        <strain evidence="1 2">JDX10</strain>
    </source>
</reference>
<gene>
    <name evidence="1" type="ORF">EAX62_16110</name>
</gene>
<dbReference type="Proteomes" id="UP000275256">
    <property type="component" value="Unassembled WGS sequence"/>
</dbReference>
<dbReference type="RefSeq" id="WP_121902759.1">
    <property type="nucleotide sequence ID" value="NZ_REFW01000007.1"/>
</dbReference>
<keyword evidence="2" id="KW-1185">Reference proteome</keyword>
<evidence type="ECO:0000313" key="1">
    <source>
        <dbReference type="EMBL" id="RMB57259.1"/>
    </source>
</evidence>
<dbReference type="EMBL" id="REFW01000007">
    <property type="protein sequence ID" value="RMB57259.1"/>
    <property type="molecule type" value="Genomic_DNA"/>
</dbReference>
<proteinExistence type="predicted"/>
<comment type="caution">
    <text evidence="1">The sequence shown here is derived from an EMBL/GenBank/DDBJ whole genome shotgun (WGS) entry which is preliminary data.</text>
</comment>
<protein>
    <submittedName>
        <fullName evidence="1">Uncharacterized protein</fullName>
    </submittedName>
</protein>
<accession>A0A3M0G890</accession>
<name>A0A3M0G890_9ACTN</name>
<dbReference type="AlphaFoldDB" id="A0A3M0G890"/>
<evidence type="ECO:0000313" key="2">
    <source>
        <dbReference type="Proteomes" id="UP000275256"/>
    </source>
</evidence>
<organism evidence="1 2">
    <name type="scientific">Tessaracoccus antarcticus</name>
    <dbReference type="NCBI Taxonomy" id="2479848"/>
    <lineage>
        <taxon>Bacteria</taxon>
        <taxon>Bacillati</taxon>
        <taxon>Actinomycetota</taxon>
        <taxon>Actinomycetes</taxon>
        <taxon>Propionibacteriales</taxon>
        <taxon>Propionibacteriaceae</taxon>
        <taxon>Tessaracoccus</taxon>
    </lineage>
</organism>